<dbReference type="PANTHER" id="PTHR48081:SF3">
    <property type="entry name" value="ALPHA_BETA HYDROLASE FOLD-3 DOMAIN-CONTAINING PROTEIN"/>
    <property type="match status" value="1"/>
</dbReference>
<evidence type="ECO:0000313" key="3">
    <source>
        <dbReference type="EMBL" id="KAK2609258.1"/>
    </source>
</evidence>
<gene>
    <name evidence="3" type="ORF">QQS21_002192</name>
</gene>
<sequence length="330" mass="36875">MLQKLTREFASHGMPIHCDIYTEDDYPTDTPVFLYFHSGGLVGWSRTVIPPWVVQMCWKRKWPLISPSYRLMPQTGSKGLMEDVFAAYEFARSWQAPDGAKRRVIAGGSSGGFFPCTLLAHHHPQKPLALLSIQGINSFRHEFFNSSTMLTPEPIPDSVMAPIIAGPTVIGETPDGSPSVFSVDKLRADGSRNVDFKPPLVPAASNDSDNSADLRGMLYDYYIYKNQWVELLGNIDPGYAWAKEDSQESRARVAKWPPTVVFHGNQDYDVVLGVSEEMRDCLGPEKVTLLIADGQEHLYELRKFIEDDEPGMDTVRQAVACLDGIVKDSF</sequence>
<dbReference type="EMBL" id="JASWJB010000025">
    <property type="protein sequence ID" value="KAK2609258.1"/>
    <property type="molecule type" value="Genomic_DNA"/>
</dbReference>
<accession>A0AAJ0FXI7</accession>
<evidence type="ECO:0000259" key="2">
    <source>
        <dbReference type="Pfam" id="PF07859"/>
    </source>
</evidence>
<feature type="domain" description="Alpha/beta hydrolase fold-3" evidence="2">
    <location>
        <begin position="34"/>
        <end position="117"/>
    </location>
</feature>
<dbReference type="InterPro" id="IPR050300">
    <property type="entry name" value="GDXG_lipolytic_enzyme"/>
</dbReference>
<evidence type="ECO:0000256" key="1">
    <source>
        <dbReference type="ARBA" id="ARBA00022801"/>
    </source>
</evidence>
<protein>
    <recommendedName>
        <fullName evidence="2">Alpha/beta hydrolase fold-3 domain-containing protein</fullName>
    </recommendedName>
</protein>
<dbReference type="InterPro" id="IPR013094">
    <property type="entry name" value="AB_hydrolase_3"/>
</dbReference>
<dbReference type="AlphaFoldDB" id="A0AAJ0FXI7"/>
<dbReference type="PANTHER" id="PTHR48081">
    <property type="entry name" value="AB HYDROLASE SUPERFAMILY PROTEIN C4A8.06C"/>
    <property type="match status" value="1"/>
</dbReference>
<dbReference type="GO" id="GO:0016787">
    <property type="term" value="F:hydrolase activity"/>
    <property type="evidence" value="ECO:0007669"/>
    <property type="project" value="UniProtKB-KW"/>
</dbReference>
<dbReference type="SUPFAM" id="SSF53474">
    <property type="entry name" value="alpha/beta-Hydrolases"/>
    <property type="match status" value="1"/>
</dbReference>
<keyword evidence="1" id="KW-0378">Hydrolase</keyword>
<reference evidence="3" key="1">
    <citation type="submission" date="2023-06" db="EMBL/GenBank/DDBJ databases">
        <title>Conoideocrella luteorostrata (Hypocreales: Clavicipitaceae), a potential biocontrol fungus for elongate hemlock scale in United States Christmas tree production areas.</title>
        <authorList>
            <person name="Barrett H."/>
            <person name="Lovett B."/>
            <person name="Macias A.M."/>
            <person name="Stajich J.E."/>
            <person name="Kasson M.T."/>
        </authorList>
    </citation>
    <scope>NUCLEOTIDE SEQUENCE</scope>
    <source>
        <strain evidence="3">ARSEF 14590</strain>
    </source>
</reference>
<evidence type="ECO:0000313" key="4">
    <source>
        <dbReference type="Proteomes" id="UP001251528"/>
    </source>
</evidence>
<proteinExistence type="predicted"/>
<organism evidence="3 4">
    <name type="scientific">Conoideocrella luteorostrata</name>
    <dbReference type="NCBI Taxonomy" id="1105319"/>
    <lineage>
        <taxon>Eukaryota</taxon>
        <taxon>Fungi</taxon>
        <taxon>Dikarya</taxon>
        <taxon>Ascomycota</taxon>
        <taxon>Pezizomycotina</taxon>
        <taxon>Sordariomycetes</taxon>
        <taxon>Hypocreomycetidae</taxon>
        <taxon>Hypocreales</taxon>
        <taxon>Clavicipitaceae</taxon>
        <taxon>Conoideocrella</taxon>
    </lineage>
</organism>
<dbReference type="InterPro" id="IPR029058">
    <property type="entry name" value="AB_hydrolase_fold"/>
</dbReference>
<comment type="caution">
    <text evidence="3">The sequence shown here is derived from an EMBL/GenBank/DDBJ whole genome shotgun (WGS) entry which is preliminary data.</text>
</comment>
<keyword evidence="4" id="KW-1185">Reference proteome</keyword>
<dbReference type="Gene3D" id="3.40.50.1820">
    <property type="entry name" value="alpha/beta hydrolase"/>
    <property type="match status" value="1"/>
</dbReference>
<name>A0AAJ0FXI7_9HYPO</name>
<dbReference type="Pfam" id="PF07859">
    <property type="entry name" value="Abhydrolase_3"/>
    <property type="match status" value="1"/>
</dbReference>
<dbReference type="Proteomes" id="UP001251528">
    <property type="component" value="Unassembled WGS sequence"/>
</dbReference>